<evidence type="ECO:0000256" key="7">
    <source>
        <dbReference type="ARBA" id="ARBA00023136"/>
    </source>
</evidence>
<evidence type="ECO:0000313" key="11">
    <source>
        <dbReference type="EMBL" id="EMA54996.1"/>
    </source>
</evidence>
<feature type="transmembrane region" description="Helical" evidence="9">
    <location>
        <begin position="309"/>
        <end position="326"/>
    </location>
</feature>
<evidence type="ECO:0000256" key="2">
    <source>
        <dbReference type="ARBA" id="ARBA00022448"/>
    </source>
</evidence>
<dbReference type="PANTHER" id="PTHR33451:SF3">
    <property type="entry name" value="MALATE-2H(+)_NA(+)-LACTATE ANTIPORTER"/>
    <property type="match status" value="1"/>
</dbReference>
<feature type="transmembrane region" description="Helical" evidence="9">
    <location>
        <begin position="194"/>
        <end position="215"/>
    </location>
</feature>
<accession>M0NAY0</accession>
<feature type="transmembrane region" description="Helical" evidence="9">
    <location>
        <begin position="9"/>
        <end position="29"/>
    </location>
</feature>
<comment type="subcellular location">
    <subcellularLocation>
        <location evidence="1">Cell membrane</location>
        <topology evidence="1">Multi-pass membrane protein</topology>
    </subcellularLocation>
</comment>
<dbReference type="Proteomes" id="UP000011680">
    <property type="component" value="Unassembled WGS sequence"/>
</dbReference>
<dbReference type="AlphaFoldDB" id="M0NAY0"/>
<feature type="transmembrane region" description="Helical" evidence="9">
    <location>
        <begin position="235"/>
        <end position="255"/>
    </location>
</feature>
<feature type="transmembrane region" description="Helical" evidence="9">
    <location>
        <begin position="106"/>
        <end position="139"/>
    </location>
</feature>
<dbReference type="GO" id="GO:0005886">
    <property type="term" value="C:plasma membrane"/>
    <property type="evidence" value="ECO:0007669"/>
    <property type="project" value="UniProtKB-SubCell"/>
</dbReference>
<keyword evidence="3" id="KW-0050">Antiport</keyword>
<evidence type="ECO:0000259" key="10">
    <source>
        <dbReference type="Pfam" id="PF03553"/>
    </source>
</evidence>
<evidence type="ECO:0000313" key="12">
    <source>
        <dbReference type="Proteomes" id="UP000011680"/>
    </source>
</evidence>
<evidence type="ECO:0000256" key="3">
    <source>
        <dbReference type="ARBA" id="ARBA00022449"/>
    </source>
</evidence>
<comment type="similarity">
    <text evidence="8">Belongs to the NhaC Na(+)/H(+) (TC 2.A.35) antiporter family.</text>
</comment>
<keyword evidence="7 9" id="KW-0472">Membrane</keyword>
<organism evidence="11 12">
    <name type="scientific">Halococcus thailandensis JCM 13552</name>
    <dbReference type="NCBI Taxonomy" id="1227457"/>
    <lineage>
        <taxon>Archaea</taxon>
        <taxon>Methanobacteriati</taxon>
        <taxon>Methanobacteriota</taxon>
        <taxon>Stenosarchaea group</taxon>
        <taxon>Halobacteria</taxon>
        <taxon>Halobacteriales</taxon>
        <taxon>Halococcaceae</taxon>
        <taxon>Halococcus</taxon>
    </lineage>
</organism>
<dbReference type="eggNOG" id="arCOG02010">
    <property type="taxonomic scope" value="Archaea"/>
</dbReference>
<keyword evidence="4" id="KW-1003">Cell membrane</keyword>
<dbReference type="EMBL" id="AOMF01000119">
    <property type="protein sequence ID" value="EMA54996.1"/>
    <property type="molecule type" value="Genomic_DNA"/>
</dbReference>
<feature type="domain" description="Na+/H+ antiporter NhaC-like C-terminal" evidence="10">
    <location>
        <begin position="157"/>
        <end position="449"/>
    </location>
</feature>
<sequence>MDRPSLAESLVPIVGMVVFLSVGIVGFGLGPQFPLLWGIAFTGLFAWYRLGTSWEDLYDGITESLLMGMQAILIIFLAYTLVSTLIQAGTIPTLMYYGVELLTPMVFLPLTAILVAVITVAIGSSWTAVGALGVAFIGVGSGLGIPAPMTAGAILSGAYTGDKLSPLSDTTNLAAAVTDTDLYTHISAMRPGSMLALGISLVLYGVLGLSVSGNIPAGRIAEIQTAIEGSYSVTPLVFVPLIVIFGLAIYGIPALPTLGAGIFVSALTSIVVQGTGFASAWSAALSGTAPETGMKLVNGLLESGGMTDAAWAITIVMAALALGGLFERTGILAVLAHHLARLCHGTGSTTGVTALSAISMNVLAAEQYISIVVPGMSLRNLYSEQGLESQNLSRAVEAAGTTTSALVPWTSGAVYMSGVLGVPTMQYAPFYFFGFLSPLVLLFMGATGWRIVYKDSVESTDAAPADDGPVSVAGED</sequence>
<feature type="transmembrane region" description="Helical" evidence="9">
    <location>
        <begin position="430"/>
        <end position="452"/>
    </location>
</feature>
<dbReference type="InterPro" id="IPR052180">
    <property type="entry name" value="NhaC_Na-H+_Antiporter"/>
</dbReference>
<evidence type="ECO:0000256" key="9">
    <source>
        <dbReference type="SAM" id="Phobius"/>
    </source>
</evidence>
<dbReference type="PATRIC" id="fig|1227457.3.peg.1027"/>
<keyword evidence="2" id="KW-0813">Transport</keyword>
<dbReference type="Pfam" id="PF03553">
    <property type="entry name" value="Na_H_antiporter"/>
    <property type="match status" value="1"/>
</dbReference>
<evidence type="ECO:0000256" key="8">
    <source>
        <dbReference type="ARBA" id="ARBA00038435"/>
    </source>
</evidence>
<proteinExistence type="inferred from homology"/>
<dbReference type="GO" id="GO:0015297">
    <property type="term" value="F:antiporter activity"/>
    <property type="evidence" value="ECO:0007669"/>
    <property type="project" value="UniProtKB-KW"/>
</dbReference>
<gene>
    <name evidence="11" type="ORF">C451_05795</name>
</gene>
<keyword evidence="5 9" id="KW-0812">Transmembrane</keyword>
<evidence type="ECO:0000256" key="1">
    <source>
        <dbReference type="ARBA" id="ARBA00004651"/>
    </source>
</evidence>
<name>M0NAY0_9EURY</name>
<dbReference type="PANTHER" id="PTHR33451">
    <property type="entry name" value="MALATE-2H(+)/NA(+)-LACTATE ANTIPORTER"/>
    <property type="match status" value="1"/>
</dbReference>
<keyword evidence="6 9" id="KW-1133">Transmembrane helix</keyword>
<feature type="transmembrane region" description="Helical" evidence="9">
    <location>
        <begin position="64"/>
        <end position="86"/>
    </location>
</feature>
<keyword evidence="12" id="KW-1185">Reference proteome</keyword>
<evidence type="ECO:0000256" key="6">
    <source>
        <dbReference type="ARBA" id="ARBA00022989"/>
    </source>
</evidence>
<dbReference type="InterPro" id="IPR018461">
    <property type="entry name" value="Na/H_Antiport_NhaC-like_C"/>
</dbReference>
<evidence type="ECO:0000256" key="5">
    <source>
        <dbReference type="ARBA" id="ARBA00022692"/>
    </source>
</evidence>
<comment type="caution">
    <text evidence="11">The sequence shown here is derived from an EMBL/GenBank/DDBJ whole genome shotgun (WGS) entry which is preliminary data.</text>
</comment>
<protein>
    <submittedName>
        <fullName evidence="11">Na+/H+ antiporter</fullName>
    </submittedName>
</protein>
<evidence type="ECO:0000256" key="4">
    <source>
        <dbReference type="ARBA" id="ARBA00022475"/>
    </source>
</evidence>
<reference evidence="11 12" key="1">
    <citation type="journal article" date="2014" name="PLoS Genet.">
        <title>Phylogenetically driven sequencing of extremely halophilic archaea reveals strategies for static and dynamic osmo-response.</title>
        <authorList>
            <person name="Becker E.A."/>
            <person name="Seitzer P.M."/>
            <person name="Tritt A."/>
            <person name="Larsen D."/>
            <person name="Krusor M."/>
            <person name="Yao A.I."/>
            <person name="Wu D."/>
            <person name="Madern D."/>
            <person name="Eisen J.A."/>
            <person name="Darling A.E."/>
            <person name="Facciotti M.T."/>
        </authorList>
    </citation>
    <scope>NUCLEOTIDE SEQUENCE [LARGE SCALE GENOMIC DNA]</scope>
    <source>
        <strain evidence="11 12">JCM 13552</strain>
    </source>
</reference>
<feature type="transmembrane region" description="Helical" evidence="9">
    <location>
        <begin position="35"/>
        <end position="52"/>
    </location>
</feature>